<dbReference type="SFLD" id="SFLDS00003">
    <property type="entry name" value="Haloacid_Dehalogenase"/>
    <property type="match status" value="1"/>
</dbReference>
<name>A0AAV1HZ44_9CHLO</name>
<keyword evidence="13" id="KW-1278">Translocase</keyword>
<protein>
    <recommendedName>
        <fullName evidence="5">Magnesium-transporting ATPase, P-type 1</fullName>
        <ecNumber evidence="4">7.2.2.14</ecNumber>
    </recommendedName>
    <alternativeName>
        <fullName evidence="16">Mg(2+) transport ATPase, P-type 1</fullName>
    </alternativeName>
</protein>
<evidence type="ECO:0000256" key="2">
    <source>
        <dbReference type="ARBA" id="ARBA00004429"/>
    </source>
</evidence>
<dbReference type="Gene3D" id="3.40.50.1000">
    <property type="entry name" value="HAD superfamily/HAD-like"/>
    <property type="match status" value="1"/>
</dbReference>
<dbReference type="InterPro" id="IPR008250">
    <property type="entry name" value="ATPase_P-typ_transduc_dom_A_sf"/>
</dbReference>
<dbReference type="PANTHER" id="PTHR42861">
    <property type="entry name" value="CALCIUM-TRANSPORTING ATPASE"/>
    <property type="match status" value="1"/>
</dbReference>
<dbReference type="SUPFAM" id="SSF81660">
    <property type="entry name" value="Metal cation-transporting ATPase, ATP-binding domain N"/>
    <property type="match status" value="1"/>
</dbReference>
<accession>A0AAV1HZ44</accession>
<evidence type="ECO:0000256" key="18">
    <source>
        <dbReference type="SAM" id="Phobius"/>
    </source>
</evidence>
<dbReference type="Pfam" id="PF00690">
    <property type="entry name" value="Cation_ATPase_N"/>
    <property type="match status" value="1"/>
</dbReference>
<evidence type="ECO:0000256" key="12">
    <source>
        <dbReference type="ARBA" id="ARBA00022842"/>
    </source>
</evidence>
<dbReference type="NCBIfam" id="TIGR01494">
    <property type="entry name" value="ATPase_P-type"/>
    <property type="match status" value="2"/>
</dbReference>
<feature type="transmembrane region" description="Helical" evidence="18">
    <location>
        <begin position="913"/>
        <end position="933"/>
    </location>
</feature>
<feature type="transmembrane region" description="Helical" evidence="18">
    <location>
        <begin position="425"/>
        <end position="450"/>
    </location>
</feature>
<gene>
    <name evidence="21" type="ORF">CVIRNUC_003244</name>
</gene>
<dbReference type="EC" id="7.2.2.14" evidence="4"/>
<evidence type="ECO:0000256" key="15">
    <source>
        <dbReference type="ARBA" id="ARBA00023136"/>
    </source>
</evidence>
<dbReference type="InterPro" id="IPR036412">
    <property type="entry name" value="HAD-like_sf"/>
</dbReference>
<evidence type="ECO:0000256" key="17">
    <source>
        <dbReference type="ARBA" id="ARBA00047295"/>
    </source>
</evidence>
<keyword evidence="15 18" id="KW-0472">Membrane</keyword>
<dbReference type="EMBL" id="CAUYUE010000004">
    <property type="protein sequence ID" value="CAK0765297.1"/>
    <property type="molecule type" value="Genomic_DNA"/>
</dbReference>
<dbReference type="SFLD" id="SFLDF00027">
    <property type="entry name" value="p-type_atpase"/>
    <property type="match status" value="1"/>
</dbReference>
<dbReference type="Gene3D" id="1.20.1110.10">
    <property type="entry name" value="Calcium-transporting ATPase, transmembrane domain"/>
    <property type="match status" value="1"/>
</dbReference>
<dbReference type="Proteomes" id="UP001314263">
    <property type="component" value="Unassembled WGS sequence"/>
</dbReference>
<feature type="domain" description="Cation-transporting P-type ATPase N-terminal" evidence="20">
    <location>
        <begin position="158"/>
        <end position="231"/>
    </location>
</feature>
<comment type="function">
    <text evidence="1">Mediates magnesium influx to the cytosol.</text>
</comment>
<evidence type="ECO:0000256" key="14">
    <source>
        <dbReference type="ARBA" id="ARBA00022989"/>
    </source>
</evidence>
<evidence type="ECO:0000256" key="3">
    <source>
        <dbReference type="ARBA" id="ARBA00008746"/>
    </source>
</evidence>
<keyword evidence="7" id="KW-0997">Cell inner membrane</keyword>
<feature type="transmembrane region" description="Helical" evidence="18">
    <location>
        <begin position="396"/>
        <end position="419"/>
    </location>
</feature>
<comment type="catalytic activity">
    <reaction evidence="17">
        <text>Mg(2+)(out) + ATP + H2O = Mg(2+)(in) + ADP + phosphate + H(+)</text>
        <dbReference type="Rhea" id="RHEA:10260"/>
        <dbReference type="ChEBI" id="CHEBI:15377"/>
        <dbReference type="ChEBI" id="CHEBI:15378"/>
        <dbReference type="ChEBI" id="CHEBI:18420"/>
        <dbReference type="ChEBI" id="CHEBI:30616"/>
        <dbReference type="ChEBI" id="CHEBI:43474"/>
        <dbReference type="ChEBI" id="CHEBI:456216"/>
        <dbReference type="EC" id="7.2.2.14"/>
    </reaction>
</comment>
<organism evidence="21 22">
    <name type="scientific">Coccomyxa viridis</name>
    <dbReference type="NCBI Taxonomy" id="1274662"/>
    <lineage>
        <taxon>Eukaryota</taxon>
        <taxon>Viridiplantae</taxon>
        <taxon>Chlorophyta</taxon>
        <taxon>core chlorophytes</taxon>
        <taxon>Trebouxiophyceae</taxon>
        <taxon>Trebouxiophyceae incertae sedis</taxon>
        <taxon>Coccomyxaceae</taxon>
        <taxon>Coccomyxa</taxon>
    </lineage>
</organism>
<dbReference type="InterPro" id="IPR004014">
    <property type="entry name" value="ATPase_P-typ_cation-transptr_N"/>
</dbReference>
<keyword evidence="9 18" id="KW-0812">Transmembrane</keyword>
<feature type="transmembrane region" description="Helical" evidence="18">
    <location>
        <begin position="982"/>
        <end position="1000"/>
    </location>
</feature>
<dbReference type="GO" id="GO:0005524">
    <property type="term" value="F:ATP binding"/>
    <property type="evidence" value="ECO:0007669"/>
    <property type="project" value="UniProtKB-KW"/>
</dbReference>
<dbReference type="InterPro" id="IPR044492">
    <property type="entry name" value="P_typ_ATPase_HD_dom"/>
</dbReference>
<dbReference type="Pfam" id="PF13246">
    <property type="entry name" value="Cation_ATPase"/>
    <property type="match status" value="1"/>
</dbReference>
<dbReference type="NCBIfam" id="TIGR01524">
    <property type="entry name" value="ATPase-IIIB_Mg"/>
    <property type="match status" value="1"/>
</dbReference>
<dbReference type="Gene3D" id="2.70.150.10">
    <property type="entry name" value="Calcium-transporting ATPase, cytoplasmic transduction domain A"/>
    <property type="match status" value="1"/>
</dbReference>
<dbReference type="GO" id="GO:0016887">
    <property type="term" value="F:ATP hydrolysis activity"/>
    <property type="evidence" value="ECO:0007669"/>
    <property type="project" value="InterPro"/>
</dbReference>
<dbReference type="InterPro" id="IPR006415">
    <property type="entry name" value="P-type_ATPase_IIIB"/>
</dbReference>
<feature type="transmembrane region" description="Helical" evidence="18">
    <location>
        <begin position="206"/>
        <end position="228"/>
    </location>
</feature>
<evidence type="ECO:0000256" key="1">
    <source>
        <dbReference type="ARBA" id="ARBA00003954"/>
    </source>
</evidence>
<reference evidence="21 22" key="1">
    <citation type="submission" date="2023-10" db="EMBL/GenBank/DDBJ databases">
        <authorList>
            <person name="Maclean D."/>
            <person name="Macfadyen A."/>
        </authorList>
    </citation>
    <scope>NUCLEOTIDE SEQUENCE [LARGE SCALE GENOMIC DNA]</scope>
</reference>
<comment type="caution">
    <text evidence="21">The sequence shown here is derived from an EMBL/GenBank/DDBJ whole genome shotgun (WGS) entry which is preliminary data.</text>
</comment>
<feature type="transmembrane region" description="Helical" evidence="18">
    <location>
        <begin position="55"/>
        <end position="78"/>
    </location>
</feature>
<evidence type="ECO:0000256" key="5">
    <source>
        <dbReference type="ARBA" id="ARBA00013555"/>
    </source>
</evidence>
<feature type="transmembrane region" description="Helical" evidence="18">
    <location>
        <begin position="836"/>
        <end position="854"/>
    </location>
</feature>
<evidence type="ECO:0000256" key="6">
    <source>
        <dbReference type="ARBA" id="ARBA00022475"/>
    </source>
</evidence>
<dbReference type="InterPro" id="IPR001757">
    <property type="entry name" value="P_typ_ATPase"/>
</dbReference>
<feature type="transmembrane region" description="Helical" evidence="18">
    <location>
        <begin position="945"/>
        <end position="970"/>
    </location>
</feature>
<dbReference type="InterPro" id="IPR023298">
    <property type="entry name" value="ATPase_P-typ_TM_dom_sf"/>
</dbReference>
<feature type="chain" id="PRO_5043785258" description="Magnesium-transporting ATPase, P-type 1" evidence="19">
    <location>
        <begin position="28"/>
        <end position="1012"/>
    </location>
</feature>
<dbReference type="Pfam" id="PF00689">
    <property type="entry name" value="Cation_ATPase_C"/>
    <property type="match status" value="1"/>
</dbReference>
<evidence type="ECO:0000256" key="4">
    <source>
        <dbReference type="ARBA" id="ARBA00012786"/>
    </source>
</evidence>
<dbReference type="Pfam" id="PF00122">
    <property type="entry name" value="E1-E2_ATPase"/>
    <property type="match status" value="1"/>
</dbReference>
<evidence type="ECO:0000256" key="11">
    <source>
        <dbReference type="ARBA" id="ARBA00022840"/>
    </source>
</evidence>
<dbReference type="SUPFAM" id="SSF81653">
    <property type="entry name" value="Calcium ATPase, transduction domain A"/>
    <property type="match status" value="1"/>
</dbReference>
<dbReference type="GO" id="GO:0005886">
    <property type="term" value="C:plasma membrane"/>
    <property type="evidence" value="ECO:0007669"/>
    <property type="project" value="UniProtKB-SubCell"/>
</dbReference>
<dbReference type="SMART" id="SM00831">
    <property type="entry name" value="Cation_ATPase_N"/>
    <property type="match status" value="1"/>
</dbReference>
<dbReference type="SUPFAM" id="SSF56784">
    <property type="entry name" value="HAD-like"/>
    <property type="match status" value="1"/>
</dbReference>
<comment type="similarity">
    <text evidence="3">Belongs to the cation transport ATPase (P-type) (TC 3.A.3) family. Type IIIB subfamily.</text>
</comment>
<feature type="transmembrane region" description="Helical" evidence="18">
    <location>
        <begin position="234"/>
        <end position="253"/>
    </location>
</feature>
<dbReference type="PROSITE" id="PS00154">
    <property type="entry name" value="ATPASE_E1_E2"/>
    <property type="match status" value="1"/>
</dbReference>
<dbReference type="GO" id="GO:0015444">
    <property type="term" value="F:P-type magnesium transporter activity"/>
    <property type="evidence" value="ECO:0007669"/>
    <property type="project" value="UniProtKB-EC"/>
</dbReference>
<keyword evidence="11" id="KW-0067">ATP-binding</keyword>
<keyword evidence="14 18" id="KW-1133">Transmembrane helix</keyword>
<comment type="subcellular location">
    <subcellularLocation>
        <location evidence="2">Cell inner membrane</location>
        <topology evidence="2">Multi-pass membrane protein</topology>
    </subcellularLocation>
</comment>
<evidence type="ECO:0000256" key="10">
    <source>
        <dbReference type="ARBA" id="ARBA00022741"/>
    </source>
</evidence>
<evidence type="ECO:0000256" key="19">
    <source>
        <dbReference type="SAM" id="SignalP"/>
    </source>
</evidence>
<evidence type="ECO:0000256" key="8">
    <source>
        <dbReference type="ARBA" id="ARBA00022553"/>
    </source>
</evidence>
<evidence type="ECO:0000256" key="9">
    <source>
        <dbReference type="ARBA" id="ARBA00022692"/>
    </source>
</evidence>
<dbReference type="SFLD" id="SFLDG00002">
    <property type="entry name" value="C1.7:_P-type_atpase_like"/>
    <property type="match status" value="1"/>
</dbReference>
<dbReference type="Gene3D" id="3.40.1110.10">
    <property type="entry name" value="Calcium-transporting ATPase, cytoplasmic domain N"/>
    <property type="match status" value="1"/>
</dbReference>
<keyword evidence="6" id="KW-1003">Cell membrane</keyword>
<dbReference type="InterPro" id="IPR018303">
    <property type="entry name" value="ATPase_P-typ_P_site"/>
</dbReference>
<evidence type="ECO:0000256" key="7">
    <source>
        <dbReference type="ARBA" id="ARBA00022519"/>
    </source>
</evidence>
<keyword evidence="22" id="KW-1185">Reference proteome</keyword>
<keyword evidence="12" id="KW-0460">Magnesium</keyword>
<evidence type="ECO:0000256" key="13">
    <source>
        <dbReference type="ARBA" id="ARBA00022967"/>
    </source>
</evidence>
<dbReference type="SUPFAM" id="SSF81665">
    <property type="entry name" value="Calcium ATPase, transmembrane domain M"/>
    <property type="match status" value="1"/>
</dbReference>
<dbReference type="InterPro" id="IPR059000">
    <property type="entry name" value="ATPase_P-type_domA"/>
</dbReference>
<keyword evidence="10" id="KW-0547">Nucleotide-binding</keyword>
<dbReference type="InterPro" id="IPR023299">
    <property type="entry name" value="ATPase_P-typ_cyto_dom_N"/>
</dbReference>
<feature type="signal peptide" evidence="19">
    <location>
        <begin position="1"/>
        <end position="27"/>
    </location>
</feature>
<sequence length="1012" mass="110234">MTSIRLTPRVLLASLLTLLLSAMHAQAQQAVGDAPAATAISAPDGPCCQGRAVSVPIATYIVDIGLPLLLLLISYFVIRRERTKAAAAHTTEAPVIGTPTTPASVAVEISDTLPSQNAFGLSSTNKLKRRFLAFYRRTGRRASDDLAKAVAVERQLTAAAVLPEQALMDNLATTHSGLTSQQVTERLVKYGRNAVDQSKPPGTLALMFRSLFEPFNGLMLVVAILTAVPPNSAYSTFALITILLSAAVGLRFWEELRSRALHMLMATSITASTSVLRDNTMKSVDIKDIVPGDIVSLSAGDLIPGDVRIFKSKNLCISMSGMTGEALPVERHPCLSTTKETVLNHGNICLMSTSVVSGSGQGVVIATGRATYIASLARALPSGHLMNAFDFAIRRIVYLFIGFIVVMVPLVIVCNGLTTENWNKALIFGLAVAVGLTPQMLPMIITANLSRSVRIMRAQRTAIRRMDAIQNLGSMDVLCTDKTGTLTMDEVHLFKALDIAGKESLEILRLAYANSSFQEGMPNLLDKGVLSVGRERGLHMNVEQEWTFLDEIPFDFERRMLSVMLRPTDQGQAMLITKGALEEVLSVCTTISERGIVVPLDVVRCLAVTKLGLSLSDEGMRVLGLATRTFEQLPKDLGPEDEAAMMFCGFLAFLDPPKDTAFPCIRQLHSCGVAVKVLTGDSLNTARRICKDVGIVDTHCATGTQLLAADKDELAKLVEHCTVFAKVTPQQKMAIVAALQAAGHIVAFLGDGNNDALALRKADVGISVDSGTDTAKMAADMVMLNKDLAIICKAVLTGRITYGNTIKYIKFASSSSFGNMFSILAGSIWLPFTPLQAIQVLVLNVLYNISQFAVPWDRMDPEFLMKPKRWSAKFLGLYMLIIGPVSSIFDITTFCIMWYIYRCWNGTADKAQLFQTAWFLESLMTQTFIVHLLRTERIPFIESWAAWPLILSTFGTMGVGVAICYIPGLNVAVGVSPVIPSYYAYLFGTMLSYCVALQIYKRIYINVFHSWL</sequence>
<proteinExistence type="inferred from homology"/>
<dbReference type="AlphaFoldDB" id="A0AAV1HZ44"/>
<keyword evidence="8" id="KW-0597">Phosphoprotein</keyword>
<evidence type="ECO:0000313" key="21">
    <source>
        <dbReference type="EMBL" id="CAK0765297.1"/>
    </source>
</evidence>
<dbReference type="InterPro" id="IPR006068">
    <property type="entry name" value="ATPase_P-typ_cation-transptr_C"/>
</dbReference>
<feature type="transmembrane region" description="Helical" evidence="18">
    <location>
        <begin position="808"/>
        <end position="830"/>
    </location>
</feature>
<evidence type="ECO:0000313" key="22">
    <source>
        <dbReference type="Proteomes" id="UP001314263"/>
    </source>
</evidence>
<dbReference type="PRINTS" id="PR01836">
    <property type="entry name" value="MGATPASE"/>
</dbReference>
<evidence type="ECO:0000256" key="16">
    <source>
        <dbReference type="ARBA" id="ARBA00029806"/>
    </source>
</evidence>
<feature type="transmembrane region" description="Helical" evidence="18">
    <location>
        <begin position="875"/>
        <end position="901"/>
    </location>
</feature>
<keyword evidence="19" id="KW-0732">Signal</keyword>
<dbReference type="InterPro" id="IPR023214">
    <property type="entry name" value="HAD_sf"/>
</dbReference>
<evidence type="ECO:0000259" key="20">
    <source>
        <dbReference type="SMART" id="SM00831"/>
    </source>
</evidence>